<name>A0A392SI17_9FABA</name>
<dbReference type="AlphaFoldDB" id="A0A392SI17"/>
<accession>A0A392SI17</accession>
<protein>
    <submittedName>
        <fullName evidence="1">Uncharacterized protein</fullName>
    </submittedName>
</protein>
<dbReference type="Proteomes" id="UP000265520">
    <property type="component" value="Unassembled WGS sequence"/>
</dbReference>
<comment type="caution">
    <text evidence="1">The sequence shown here is derived from an EMBL/GenBank/DDBJ whole genome shotgun (WGS) entry which is preliminary data.</text>
</comment>
<organism evidence="1 2">
    <name type="scientific">Trifolium medium</name>
    <dbReference type="NCBI Taxonomy" id="97028"/>
    <lineage>
        <taxon>Eukaryota</taxon>
        <taxon>Viridiplantae</taxon>
        <taxon>Streptophyta</taxon>
        <taxon>Embryophyta</taxon>
        <taxon>Tracheophyta</taxon>
        <taxon>Spermatophyta</taxon>
        <taxon>Magnoliopsida</taxon>
        <taxon>eudicotyledons</taxon>
        <taxon>Gunneridae</taxon>
        <taxon>Pentapetalae</taxon>
        <taxon>rosids</taxon>
        <taxon>fabids</taxon>
        <taxon>Fabales</taxon>
        <taxon>Fabaceae</taxon>
        <taxon>Papilionoideae</taxon>
        <taxon>50 kb inversion clade</taxon>
        <taxon>NPAAA clade</taxon>
        <taxon>Hologalegina</taxon>
        <taxon>IRL clade</taxon>
        <taxon>Trifolieae</taxon>
        <taxon>Trifolium</taxon>
    </lineage>
</organism>
<evidence type="ECO:0000313" key="1">
    <source>
        <dbReference type="EMBL" id="MCI47585.1"/>
    </source>
</evidence>
<evidence type="ECO:0000313" key="2">
    <source>
        <dbReference type="Proteomes" id="UP000265520"/>
    </source>
</evidence>
<feature type="non-terminal residue" evidence="1">
    <location>
        <position position="1"/>
    </location>
</feature>
<dbReference type="EMBL" id="LXQA010374208">
    <property type="protein sequence ID" value="MCI47585.1"/>
    <property type="molecule type" value="Genomic_DNA"/>
</dbReference>
<proteinExistence type="predicted"/>
<sequence length="81" mass="8574">GQNKCFYVQNRVFCRTGLIPAPRSALLRHVQLSSLVPAPRAAPAAPRAAPAAPGAIPFQFSLVSAPRAGMSVPRADRLQVL</sequence>
<reference evidence="1 2" key="1">
    <citation type="journal article" date="2018" name="Front. Plant Sci.">
        <title>Red Clover (Trifolium pratense) and Zigzag Clover (T. medium) - A Picture of Genomic Similarities and Differences.</title>
        <authorList>
            <person name="Dluhosova J."/>
            <person name="Istvanek J."/>
            <person name="Nedelnik J."/>
            <person name="Repkova J."/>
        </authorList>
    </citation>
    <scope>NUCLEOTIDE SEQUENCE [LARGE SCALE GENOMIC DNA]</scope>
    <source>
        <strain evidence="2">cv. 10/8</strain>
        <tissue evidence="1">Leaf</tissue>
    </source>
</reference>
<keyword evidence="2" id="KW-1185">Reference proteome</keyword>